<protein>
    <submittedName>
        <fullName evidence="1">4515_t:CDS:1</fullName>
    </submittedName>
</protein>
<proteinExistence type="predicted"/>
<accession>A0A9N9IZY2</accession>
<feature type="non-terminal residue" evidence="1">
    <location>
        <position position="1"/>
    </location>
</feature>
<dbReference type="AlphaFoldDB" id="A0A9N9IZY2"/>
<dbReference type="EMBL" id="CAJVPQ010020982">
    <property type="protein sequence ID" value="CAG8757331.1"/>
    <property type="molecule type" value="Genomic_DNA"/>
</dbReference>
<evidence type="ECO:0000313" key="2">
    <source>
        <dbReference type="Proteomes" id="UP000789570"/>
    </source>
</evidence>
<comment type="caution">
    <text evidence="1">The sequence shown here is derived from an EMBL/GenBank/DDBJ whole genome shotgun (WGS) entry which is preliminary data.</text>
</comment>
<reference evidence="1" key="1">
    <citation type="submission" date="2021-06" db="EMBL/GenBank/DDBJ databases">
        <authorList>
            <person name="Kallberg Y."/>
            <person name="Tangrot J."/>
            <person name="Rosling A."/>
        </authorList>
    </citation>
    <scope>NUCLEOTIDE SEQUENCE</scope>
    <source>
        <strain evidence="1">UK204</strain>
    </source>
</reference>
<dbReference type="Proteomes" id="UP000789570">
    <property type="component" value="Unassembled WGS sequence"/>
</dbReference>
<sequence>LLRDSSSVNMKDILIIILSFNCIKLDILLPIHTILIDDIIQIENVYDIMLKEKILSHKAEIAIDIISHMPSFILMFV</sequence>
<organism evidence="1 2">
    <name type="scientific">Funneliformis caledonium</name>
    <dbReference type="NCBI Taxonomy" id="1117310"/>
    <lineage>
        <taxon>Eukaryota</taxon>
        <taxon>Fungi</taxon>
        <taxon>Fungi incertae sedis</taxon>
        <taxon>Mucoromycota</taxon>
        <taxon>Glomeromycotina</taxon>
        <taxon>Glomeromycetes</taxon>
        <taxon>Glomerales</taxon>
        <taxon>Glomeraceae</taxon>
        <taxon>Funneliformis</taxon>
    </lineage>
</organism>
<evidence type="ECO:0000313" key="1">
    <source>
        <dbReference type="EMBL" id="CAG8757331.1"/>
    </source>
</evidence>
<gene>
    <name evidence="1" type="ORF">FCALED_LOCUS16703</name>
</gene>
<keyword evidence="2" id="KW-1185">Reference proteome</keyword>
<name>A0A9N9IZY2_9GLOM</name>